<accession>A0A3D9L139</accession>
<dbReference type="SMART" id="SM00086">
    <property type="entry name" value="PAC"/>
    <property type="match status" value="6"/>
</dbReference>
<reference evidence="10 11" key="1">
    <citation type="submission" date="2018-07" db="EMBL/GenBank/DDBJ databases">
        <title>Genomic Encyclopedia of Type Strains, Phase IV (KMG-IV): sequencing the most valuable type-strain genomes for metagenomic binning, comparative biology and taxonomic classification.</title>
        <authorList>
            <person name="Goeker M."/>
        </authorList>
    </citation>
    <scope>NUCLEOTIDE SEQUENCE [LARGE SCALE GENOMIC DNA]</scope>
    <source>
        <strain evidence="10 11">DSM 4134</strain>
    </source>
</reference>
<dbReference type="PROSITE" id="PS50109">
    <property type="entry name" value="HIS_KIN"/>
    <property type="match status" value="1"/>
</dbReference>
<dbReference type="PROSITE" id="PS50113">
    <property type="entry name" value="PAC"/>
    <property type="match status" value="2"/>
</dbReference>
<dbReference type="InterPro" id="IPR036890">
    <property type="entry name" value="HATPase_C_sf"/>
</dbReference>
<feature type="domain" description="PAS" evidence="8">
    <location>
        <begin position="480"/>
        <end position="550"/>
    </location>
</feature>
<dbReference type="InterPro" id="IPR011712">
    <property type="entry name" value="Sig_transdc_His_kin_sub3_dim/P"/>
</dbReference>
<evidence type="ECO:0000259" key="7">
    <source>
        <dbReference type="PROSITE" id="PS50109"/>
    </source>
</evidence>
<evidence type="ECO:0000256" key="1">
    <source>
        <dbReference type="ARBA" id="ARBA00000085"/>
    </source>
</evidence>
<dbReference type="PANTHER" id="PTHR43304:SF1">
    <property type="entry name" value="PAC DOMAIN-CONTAINING PROTEIN"/>
    <property type="match status" value="1"/>
</dbReference>
<dbReference type="Pfam" id="PF08448">
    <property type="entry name" value="PAS_4"/>
    <property type="match status" value="1"/>
</dbReference>
<dbReference type="GO" id="GO:0016020">
    <property type="term" value="C:membrane"/>
    <property type="evidence" value="ECO:0007669"/>
    <property type="project" value="InterPro"/>
</dbReference>
<evidence type="ECO:0000313" key="11">
    <source>
        <dbReference type="Proteomes" id="UP000256779"/>
    </source>
</evidence>
<dbReference type="GO" id="GO:0046983">
    <property type="term" value="F:protein dimerization activity"/>
    <property type="evidence" value="ECO:0007669"/>
    <property type="project" value="InterPro"/>
</dbReference>
<protein>
    <recommendedName>
        <fullName evidence="2">histidine kinase</fullName>
        <ecNumber evidence="2">2.7.13.3</ecNumber>
    </recommendedName>
</protein>
<keyword evidence="4" id="KW-0808">Transferase</keyword>
<dbReference type="InterPro" id="IPR013656">
    <property type="entry name" value="PAS_4"/>
</dbReference>
<feature type="domain" description="PAC" evidence="9">
    <location>
        <begin position="1059"/>
        <end position="1111"/>
    </location>
</feature>
<dbReference type="NCBIfam" id="TIGR00229">
    <property type="entry name" value="sensory_box"/>
    <property type="match status" value="3"/>
</dbReference>
<comment type="caution">
    <text evidence="10">The sequence shown here is derived from an EMBL/GenBank/DDBJ whole genome shotgun (WGS) entry which is preliminary data.</text>
</comment>
<name>A0A3D9L139_MARFU</name>
<dbReference type="GO" id="GO:0000155">
    <property type="term" value="F:phosphorelay sensor kinase activity"/>
    <property type="evidence" value="ECO:0007669"/>
    <property type="project" value="InterPro"/>
</dbReference>
<sequence>MLREIFGSYVLKDSALIGTATLNSHGEILTANTKLAKLLEAPIDALIGRKITEVLPNIQLDNSRAGTHEGSYLGATPSGKFLDLVFSFNNACMSDSAQDCCLFVIERSPSQTSTPSSVSFLMKSKSTAFVLIGDNDRILDINDKACRILKTRKSEALHNSLSALNVVIPYLSDPQAQQRLGQAEYIEHLEGKLYLDSGNRYLSINIDQIDEPGSSLWLYTIRDITDEKHQASSIRKNDKHFRNLFNHASDGIFINDAKGNFIDVNAAGCMLCGYTKSEIIGKNLRDFVEQLDEGPWLISEEDAQERSLQYRSVTKKDGSKIMVEVSVSEVNGVFQSIIRDVTKQKQAELTIKKREHLLREVGRIAKIGGWEYHLESQELILESGFTISKEISGSHTIPRNQWHSFFTEAGAEVFDHYLDECVNTQNSFSFEIELSKIGAPGTWIRIIGQPLIEQGKLVLIQGTMQDISEHKSARKAILKEKSLSEQLLNSLPGVFYLFTTEGQYKRWNQNLLDVSGYTDQEMLSLHPLQLFSEEEGPVIAERIANVFKTGEDFVEAELVSKDGTKTPYYFTGKAVEYDGEPCLMGVGTDISARKHFENLLEEANKQLNAAQSIAKLGYWEWNRQSKSVHWTKEMYNICGVDPTANPLQDKEFMDCVHPKDRKLISLTFDKVFKTQKSTSIEFAFKTSEGLKKHLKAQVIPYTADGMITKLEGTLQDISERTERELKLQESQQRFHLIAQTTNDALFEWNPLLNKAWWSDSHFQLFGFDPQLGVPSFASWLDKIHPDDRDMVVSSVDKFINGKMQSLKTEIRLPLGNGKNRILLLRCFVSTENQRFKIIGAFIDITHEKEHEEAIRLSNERYELIGKSTNDAIWDVNLSDGVITGNDQLYKLYGVKTDTHLTADDFFNRLHPDDVDKIKAREKKSTEEQRASISNEYRFRVGNEYRIILDRLYRIYDEDGTAVRSVGAMQDITEKKKAEIELQELSNRLLLATTSASLGIFDWDVEKDTLVWNEYMYDMFQLDPVTFDHSFQSWLNCFHPQDIKKFNQCTLLEDGAKHHLNKVIRTVHENEEVHYIETHAVLIKDENGNTKSVIGICKDVTEIMTSEQKIAKAIIQTQEEERMETGRELHDNIVQLLVASLINLNHAYGKLNGEAKLLDRALEYIQSAIEDTRKLSHQLAPSNINESSLDENIAKLIEDINTDDKFETSMTCKVDSDQVVPHEIKLNVYRIVQEQINNIIKHAKATRIDQSIKITPTLVEVTTEDNGVGFDPEAVSKGIGLNNISRRVKIFEGELEIETAPNKGCKMTIKIPIS</sequence>
<organism evidence="10 11">
    <name type="scientific">Marinoscillum furvescens DSM 4134</name>
    <dbReference type="NCBI Taxonomy" id="1122208"/>
    <lineage>
        <taxon>Bacteria</taxon>
        <taxon>Pseudomonadati</taxon>
        <taxon>Bacteroidota</taxon>
        <taxon>Cytophagia</taxon>
        <taxon>Cytophagales</taxon>
        <taxon>Reichenbachiellaceae</taxon>
        <taxon>Marinoscillum</taxon>
    </lineage>
</organism>
<keyword evidence="6" id="KW-0175">Coiled coil</keyword>
<keyword evidence="11" id="KW-1185">Reference proteome</keyword>
<evidence type="ECO:0000313" key="10">
    <source>
        <dbReference type="EMBL" id="RED97465.1"/>
    </source>
</evidence>
<comment type="catalytic activity">
    <reaction evidence="1">
        <text>ATP + protein L-histidine = ADP + protein N-phospho-L-histidine.</text>
        <dbReference type="EC" id="2.7.13.3"/>
    </reaction>
</comment>
<dbReference type="Proteomes" id="UP000256779">
    <property type="component" value="Unassembled WGS sequence"/>
</dbReference>
<evidence type="ECO:0000256" key="3">
    <source>
        <dbReference type="ARBA" id="ARBA00022553"/>
    </source>
</evidence>
<dbReference type="InterPro" id="IPR005467">
    <property type="entry name" value="His_kinase_dom"/>
</dbReference>
<evidence type="ECO:0000256" key="5">
    <source>
        <dbReference type="ARBA" id="ARBA00022777"/>
    </source>
</evidence>
<dbReference type="InterPro" id="IPR000014">
    <property type="entry name" value="PAS"/>
</dbReference>
<dbReference type="Pfam" id="PF02518">
    <property type="entry name" value="HATPase_c"/>
    <property type="match status" value="1"/>
</dbReference>
<dbReference type="RefSeq" id="WP_115868619.1">
    <property type="nucleotide sequence ID" value="NZ_QREG01000012.1"/>
</dbReference>
<dbReference type="Gene3D" id="3.30.565.10">
    <property type="entry name" value="Histidine kinase-like ATPase, C-terminal domain"/>
    <property type="match status" value="1"/>
</dbReference>
<dbReference type="OrthoDB" id="5522855at2"/>
<feature type="domain" description="PAS" evidence="8">
    <location>
        <begin position="237"/>
        <end position="292"/>
    </location>
</feature>
<dbReference type="EC" id="2.7.13.3" evidence="2"/>
<proteinExistence type="predicted"/>
<evidence type="ECO:0000259" key="8">
    <source>
        <dbReference type="PROSITE" id="PS50112"/>
    </source>
</evidence>
<dbReference type="SMART" id="SM00091">
    <property type="entry name" value="PAS"/>
    <property type="match status" value="7"/>
</dbReference>
<evidence type="ECO:0000256" key="4">
    <source>
        <dbReference type="ARBA" id="ARBA00022679"/>
    </source>
</evidence>
<feature type="coiled-coil region" evidence="6">
    <location>
        <begin position="967"/>
        <end position="994"/>
    </location>
</feature>
<feature type="domain" description="Histidine kinase" evidence="7">
    <location>
        <begin position="1227"/>
        <end position="1313"/>
    </location>
</feature>
<dbReference type="SUPFAM" id="SSF55874">
    <property type="entry name" value="ATPase domain of HSP90 chaperone/DNA topoisomerase II/histidine kinase"/>
    <property type="match status" value="1"/>
</dbReference>
<dbReference type="CDD" id="cd16917">
    <property type="entry name" value="HATPase_UhpB-NarQ-NarX-like"/>
    <property type="match status" value="1"/>
</dbReference>
<dbReference type="InterPro" id="IPR052162">
    <property type="entry name" value="Sensor_kinase/Photoreceptor"/>
</dbReference>
<dbReference type="PROSITE" id="PS50112">
    <property type="entry name" value="PAS"/>
    <property type="match status" value="4"/>
</dbReference>
<dbReference type="InterPro" id="IPR001610">
    <property type="entry name" value="PAC"/>
</dbReference>
<dbReference type="InterPro" id="IPR035965">
    <property type="entry name" value="PAS-like_dom_sf"/>
</dbReference>
<evidence type="ECO:0000256" key="2">
    <source>
        <dbReference type="ARBA" id="ARBA00012438"/>
    </source>
</evidence>
<dbReference type="CDD" id="cd00130">
    <property type="entry name" value="PAS"/>
    <property type="match status" value="3"/>
</dbReference>
<dbReference type="Gene3D" id="3.30.450.20">
    <property type="entry name" value="PAS domain"/>
    <property type="match status" value="8"/>
</dbReference>
<dbReference type="InterPro" id="IPR003594">
    <property type="entry name" value="HATPase_dom"/>
</dbReference>
<evidence type="ECO:0000256" key="6">
    <source>
        <dbReference type="SAM" id="Coils"/>
    </source>
</evidence>
<feature type="domain" description="PAS" evidence="8">
    <location>
        <begin position="857"/>
        <end position="928"/>
    </location>
</feature>
<keyword evidence="5" id="KW-0418">Kinase</keyword>
<dbReference type="Pfam" id="PF08447">
    <property type="entry name" value="PAS_3"/>
    <property type="match status" value="4"/>
</dbReference>
<dbReference type="PANTHER" id="PTHR43304">
    <property type="entry name" value="PHYTOCHROME-LIKE PROTEIN CPH1"/>
    <property type="match status" value="1"/>
</dbReference>
<feature type="domain" description="PAS" evidence="8">
    <location>
        <begin position="730"/>
        <end position="802"/>
    </location>
</feature>
<keyword evidence="3" id="KW-0597">Phosphoprotein</keyword>
<dbReference type="Pfam" id="PF13426">
    <property type="entry name" value="PAS_9"/>
    <property type="match status" value="3"/>
</dbReference>
<gene>
    <name evidence="10" type="ORF">C7460_11275</name>
</gene>
<dbReference type="EMBL" id="QREG01000012">
    <property type="protein sequence ID" value="RED97465.1"/>
    <property type="molecule type" value="Genomic_DNA"/>
</dbReference>
<evidence type="ECO:0000259" key="9">
    <source>
        <dbReference type="PROSITE" id="PS50113"/>
    </source>
</evidence>
<dbReference type="InterPro" id="IPR000700">
    <property type="entry name" value="PAS-assoc_C"/>
</dbReference>
<dbReference type="InterPro" id="IPR013655">
    <property type="entry name" value="PAS_fold_3"/>
</dbReference>
<dbReference type="Pfam" id="PF07730">
    <property type="entry name" value="HisKA_3"/>
    <property type="match status" value="1"/>
</dbReference>
<feature type="domain" description="PAC" evidence="9">
    <location>
        <begin position="926"/>
        <end position="983"/>
    </location>
</feature>
<dbReference type="SUPFAM" id="SSF55785">
    <property type="entry name" value="PYP-like sensor domain (PAS domain)"/>
    <property type="match status" value="8"/>
</dbReference>